<dbReference type="GO" id="GO:0019083">
    <property type="term" value="P:viral transcription"/>
    <property type="evidence" value="ECO:0007669"/>
    <property type="project" value="InterPro"/>
</dbReference>
<dbReference type="Pfam" id="PF03041">
    <property type="entry name" value="Baculo_LEF-2"/>
    <property type="match status" value="1"/>
</dbReference>
<keyword evidence="2" id="KW-1185">Reference proteome</keyword>
<dbReference type="Proteomes" id="UP000202962">
    <property type="component" value="Segment"/>
</dbReference>
<dbReference type="EMBL" id="KR011718">
    <property type="protein sequence ID" value="AKR17414.1"/>
    <property type="molecule type" value="Genomic_DNA"/>
</dbReference>
<proteinExistence type="predicted"/>
<protein>
    <submittedName>
        <fullName evidence="1">LEF-2</fullName>
    </submittedName>
</protein>
<dbReference type="KEGG" id="vg:27429750"/>
<accession>A0A162GVE6</accession>
<evidence type="ECO:0000313" key="1">
    <source>
        <dbReference type="EMBL" id="AKR17414.1"/>
    </source>
</evidence>
<dbReference type="InterPro" id="IPR004283">
    <property type="entry name" value="Lef-2"/>
</dbReference>
<organism evidence="1 2">
    <name type="scientific">Mocis latipes granulovirus</name>
    <dbReference type="NCBI Taxonomy" id="2072024"/>
    <lineage>
        <taxon>Viruses</taxon>
        <taxon>Viruses incertae sedis</taxon>
        <taxon>Naldaviricetes</taxon>
        <taxon>Lefavirales</taxon>
        <taxon>Baculoviridae</taxon>
        <taxon>Betabaculovirus</taxon>
        <taxon>Betabaculovirus molatipedis</taxon>
    </lineage>
</organism>
<name>A0A162GVE6_9BBAC</name>
<reference evidence="1 2" key="1">
    <citation type="submission" date="2015-03" db="EMBL/GenBank/DDBJ databases">
        <title>The complete genome sequence of Mocis sp. granulovirus.</title>
        <authorList>
            <person name="Ardisson-Araujo D.M.P."/>
            <person name="Melo F.L."/>
            <person name="Sosa-Gomez D.R."/>
            <person name="Ribeiro B.M."/>
        </authorList>
    </citation>
    <scope>NUCLEOTIDE SEQUENCE [LARGE SCALE GENOMIC DNA]</scope>
    <source>
        <strain evidence="1">Southern Brazil</strain>
    </source>
</reference>
<evidence type="ECO:0000313" key="2">
    <source>
        <dbReference type="Proteomes" id="UP000202962"/>
    </source>
</evidence>
<dbReference type="OrthoDB" id="19212at10239"/>
<sequence length="188" mass="21870">MFPIPTSETEALQMVTDKKMLRYQPYHKIDTTQYYLVDVFTRDWRAVVDAYTVFVPGGLYFIAHGLNLNNMIKLCPEEITSEKLIAARAKTTKICFLDAISMGRKAVIDLYTKHLYSKPTNTSVDFKALCQRSRQNRYQNRMKFTYKIVKSVQCATCDNSRCVYDALKLFYCNDKKCEREVDYTVAKA</sequence>